<accession>V2XDY0</accession>
<name>V2XDY0_MONRO</name>
<evidence type="ECO:0000313" key="3">
    <source>
        <dbReference type="Proteomes" id="UP000017559"/>
    </source>
</evidence>
<dbReference type="Proteomes" id="UP000017559">
    <property type="component" value="Unassembled WGS sequence"/>
</dbReference>
<proteinExistence type="predicted"/>
<dbReference type="HOGENOM" id="CLU_498822_0_0_1"/>
<evidence type="ECO:0000256" key="1">
    <source>
        <dbReference type="SAM" id="MobiDB-lite"/>
    </source>
</evidence>
<keyword evidence="3" id="KW-1185">Reference proteome</keyword>
<sequence length="546" mass="60099">MDLNPEEELELPSNGLIAPHTLPPNADMQLQDSNAPANTLYEPANRDPGCDESTEGDTDDEPTSEVIEARRKAKGKARAVEVEDEEQREEQTLVSTGQLPHPYPATNVLMWDPFLESVLKHALNIIKEEMGFNFNAGHRAIWELYLRIVMNNILAGLGQIPPHHSLQFNFSALWQCKLSIMEPQVTDPQMFTVFFNENAAWVKDPARTSSIHYPADHPYMSRSRRFTMEDFYWPVSLPALADPGCQGSVQQPDEPPLLNEQEDRQQDLDTDNLPLGFMSPQQDLRTPVEDRNEPIVFGNSSAHQALTFNAPNQNTISAYDVPSPAPSSSRLPPRTLASTVPKFTDVGMSAPATTPTIQMQLPSPAASSSTQKGLGAFCGSNSCRALNLTFVNATFDTGGTPIMRVSTPASEPTGASSSMQYLPPTTPGSLSSVTPSIGTILKRAHDEAVSYRCRWINEDKTTCTDSFPTIEAAAAHARKSHAKKDRNKRYNCWWPNCANNARAGFASPAGLEKHVLIHLRNVTNESSLAGAGLDTPHCELKKVKKW</sequence>
<feature type="region of interest" description="Disordered" evidence="1">
    <location>
        <begin position="243"/>
        <end position="286"/>
    </location>
</feature>
<feature type="compositionally biased region" description="Acidic residues" evidence="1">
    <location>
        <begin position="1"/>
        <end position="10"/>
    </location>
</feature>
<dbReference type="OrthoDB" id="10639873at2759"/>
<feature type="region of interest" description="Disordered" evidence="1">
    <location>
        <begin position="1"/>
        <end position="66"/>
    </location>
</feature>
<evidence type="ECO:0000313" key="2">
    <source>
        <dbReference type="EMBL" id="ESK90685.1"/>
    </source>
</evidence>
<dbReference type="EMBL" id="AWSO01000420">
    <property type="protein sequence ID" value="ESK90685.1"/>
    <property type="molecule type" value="Genomic_DNA"/>
</dbReference>
<reference evidence="2 3" key="1">
    <citation type="journal article" date="2014" name="BMC Genomics">
        <title>Genome and secretome analysis of the hemibiotrophic fungal pathogen, Moniliophthora roreri, which causes frosty pod rot disease of cacao: mechanisms of the biotrophic and necrotrophic phases.</title>
        <authorList>
            <person name="Meinhardt L.W."/>
            <person name="Costa G.G.L."/>
            <person name="Thomazella D.P.T."/>
            <person name="Teixeira P.J.P.L."/>
            <person name="Carazzolle M.F."/>
            <person name="Schuster S.C."/>
            <person name="Carlson J.E."/>
            <person name="Guiltinan M.J."/>
            <person name="Mieczkowski P."/>
            <person name="Farmer A."/>
            <person name="Ramaraj T."/>
            <person name="Crozier J."/>
            <person name="Davis R.E."/>
            <person name="Shao J."/>
            <person name="Melnick R.L."/>
            <person name="Pereira G.A.G."/>
            <person name="Bailey B.A."/>
        </authorList>
    </citation>
    <scope>NUCLEOTIDE SEQUENCE [LARGE SCALE GENOMIC DNA]</scope>
    <source>
        <strain evidence="2 3">MCA 2997</strain>
    </source>
</reference>
<feature type="compositionally biased region" description="Polar residues" evidence="1">
    <location>
        <begin position="28"/>
        <end position="37"/>
    </location>
</feature>
<dbReference type="AlphaFoldDB" id="V2XDY0"/>
<dbReference type="KEGG" id="mrr:Moror_4149"/>
<feature type="compositionally biased region" description="Acidic residues" evidence="1">
    <location>
        <begin position="50"/>
        <end position="63"/>
    </location>
</feature>
<gene>
    <name evidence="2" type="ORF">Moror_4149</name>
</gene>
<comment type="caution">
    <text evidence="2">The sequence shown here is derived from an EMBL/GenBank/DDBJ whole genome shotgun (WGS) entry which is preliminary data.</text>
</comment>
<dbReference type="Gene3D" id="3.30.160.60">
    <property type="entry name" value="Classic Zinc Finger"/>
    <property type="match status" value="1"/>
</dbReference>
<organism evidence="2 3">
    <name type="scientific">Moniliophthora roreri (strain MCA 2997)</name>
    <name type="common">Cocoa frosty pod rot fungus</name>
    <name type="synonym">Crinipellis roreri</name>
    <dbReference type="NCBI Taxonomy" id="1381753"/>
    <lineage>
        <taxon>Eukaryota</taxon>
        <taxon>Fungi</taxon>
        <taxon>Dikarya</taxon>
        <taxon>Basidiomycota</taxon>
        <taxon>Agaricomycotina</taxon>
        <taxon>Agaricomycetes</taxon>
        <taxon>Agaricomycetidae</taxon>
        <taxon>Agaricales</taxon>
        <taxon>Marasmiineae</taxon>
        <taxon>Marasmiaceae</taxon>
        <taxon>Moniliophthora</taxon>
    </lineage>
</organism>
<protein>
    <submittedName>
        <fullName evidence="2">Uncharacterized protein</fullName>
    </submittedName>
</protein>